<evidence type="ECO:0000313" key="3">
    <source>
        <dbReference type="Proteomes" id="UP000693970"/>
    </source>
</evidence>
<protein>
    <submittedName>
        <fullName evidence="2">Uncharacterized protein</fullName>
    </submittedName>
</protein>
<reference evidence="2" key="1">
    <citation type="journal article" date="2021" name="Sci. Rep.">
        <title>Diploid genomic architecture of Nitzschia inconspicua, an elite biomass production diatom.</title>
        <authorList>
            <person name="Oliver A."/>
            <person name="Podell S."/>
            <person name="Pinowska A."/>
            <person name="Traller J.C."/>
            <person name="Smith S.R."/>
            <person name="McClure R."/>
            <person name="Beliaev A."/>
            <person name="Bohutskyi P."/>
            <person name="Hill E.A."/>
            <person name="Rabines A."/>
            <person name="Zheng H."/>
            <person name="Allen L.Z."/>
            <person name="Kuo A."/>
            <person name="Grigoriev I.V."/>
            <person name="Allen A.E."/>
            <person name="Hazlebeck D."/>
            <person name="Allen E.E."/>
        </authorList>
    </citation>
    <scope>NUCLEOTIDE SEQUENCE</scope>
    <source>
        <strain evidence="2">Hildebrandi</strain>
    </source>
</reference>
<accession>A0A9K3P7S7</accession>
<comment type="caution">
    <text evidence="2">The sequence shown here is derived from an EMBL/GenBank/DDBJ whole genome shotgun (WGS) entry which is preliminary data.</text>
</comment>
<dbReference type="AlphaFoldDB" id="A0A9K3P7S7"/>
<gene>
    <name evidence="2" type="ORF">IV203_024639</name>
</gene>
<dbReference type="PROSITE" id="PS50096">
    <property type="entry name" value="IQ"/>
    <property type="match status" value="1"/>
</dbReference>
<organism evidence="2 3">
    <name type="scientific">Nitzschia inconspicua</name>
    <dbReference type="NCBI Taxonomy" id="303405"/>
    <lineage>
        <taxon>Eukaryota</taxon>
        <taxon>Sar</taxon>
        <taxon>Stramenopiles</taxon>
        <taxon>Ochrophyta</taxon>
        <taxon>Bacillariophyta</taxon>
        <taxon>Bacillariophyceae</taxon>
        <taxon>Bacillariophycidae</taxon>
        <taxon>Bacillariales</taxon>
        <taxon>Bacillariaceae</taxon>
        <taxon>Nitzschia</taxon>
    </lineage>
</organism>
<keyword evidence="3" id="KW-1185">Reference proteome</keyword>
<evidence type="ECO:0000256" key="1">
    <source>
        <dbReference type="SAM" id="MobiDB-lite"/>
    </source>
</evidence>
<reference evidence="2" key="2">
    <citation type="submission" date="2021-04" db="EMBL/GenBank/DDBJ databases">
        <authorList>
            <person name="Podell S."/>
        </authorList>
    </citation>
    <scope>NUCLEOTIDE SEQUENCE</scope>
    <source>
        <strain evidence="2">Hildebrandi</strain>
    </source>
</reference>
<name>A0A9K3P7S7_9STRA</name>
<feature type="region of interest" description="Disordered" evidence="1">
    <location>
        <begin position="1"/>
        <end position="22"/>
    </location>
</feature>
<dbReference type="EMBL" id="JAGRRH010000112">
    <property type="protein sequence ID" value="KAG7336686.1"/>
    <property type="molecule type" value="Genomic_DNA"/>
</dbReference>
<sequence>MFDGNFRSGRREVDYSGSSNRRGRRDLLKNAEVQRKQRHELLRREKAARLVQRVTRGYLTRVHTLKRFVPQAPTDMTALSLCLSYHSYLPKFQTCRKELLLKFHTHTDEKTEIIQQQNPTETNTTTIQQQQQQQQQQQAIPVTLDGSPNNEWWQVSSKNWIRRTRYKMAICSSFYLYFGNPQK</sequence>
<dbReference type="Proteomes" id="UP000693970">
    <property type="component" value="Unassembled WGS sequence"/>
</dbReference>
<evidence type="ECO:0000313" key="2">
    <source>
        <dbReference type="EMBL" id="KAG7336686.1"/>
    </source>
</evidence>
<proteinExistence type="predicted"/>